<dbReference type="PANTHER" id="PTHR11895:SF170">
    <property type="entry name" value="AMIDASE"/>
    <property type="match status" value="1"/>
</dbReference>
<dbReference type="InterPro" id="IPR023631">
    <property type="entry name" value="Amidase_dom"/>
</dbReference>
<dbReference type="Pfam" id="PF01425">
    <property type="entry name" value="Amidase"/>
    <property type="match status" value="1"/>
</dbReference>
<dbReference type="EC" id="3.5.1.4" evidence="2"/>
<accession>A0A4R5EH87</accession>
<evidence type="ECO:0000259" key="1">
    <source>
        <dbReference type="Pfam" id="PF01425"/>
    </source>
</evidence>
<dbReference type="InterPro" id="IPR036928">
    <property type="entry name" value="AS_sf"/>
</dbReference>
<dbReference type="Gene3D" id="3.90.1300.10">
    <property type="entry name" value="Amidase signature (AS) domain"/>
    <property type="match status" value="1"/>
</dbReference>
<dbReference type="GO" id="GO:0004040">
    <property type="term" value="F:amidase activity"/>
    <property type="evidence" value="ECO:0007669"/>
    <property type="project" value="UniProtKB-EC"/>
</dbReference>
<dbReference type="RefSeq" id="WP_132831522.1">
    <property type="nucleotide sequence ID" value="NZ_SMFP01000027.1"/>
</dbReference>
<dbReference type="NCBIfam" id="NF005565">
    <property type="entry name" value="PRK07235.1"/>
    <property type="match status" value="1"/>
</dbReference>
<dbReference type="PROSITE" id="PS00571">
    <property type="entry name" value="AMIDASES"/>
    <property type="match status" value="1"/>
</dbReference>
<dbReference type="InterPro" id="IPR020556">
    <property type="entry name" value="Amidase_CS"/>
</dbReference>
<evidence type="ECO:0000313" key="2">
    <source>
        <dbReference type="EMBL" id="TDE33728.1"/>
    </source>
</evidence>
<organism evidence="2 3">
    <name type="scientific">Antarcticimicrobium sediminis</name>
    <dbReference type="NCBI Taxonomy" id="2546227"/>
    <lineage>
        <taxon>Bacteria</taxon>
        <taxon>Pseudomonadati</taxon>
        <taxon>Pseudomonadota</taxon>
        <taxon>Alphaproteobacteria</taxon>
        <taxon>Rhodobacterales</taxon>
        <taxon>Paracoccaceae</taxon>
        <taxon>Antarcticimicrobium</taxon>
    </lineage>
</organism>
<gene>
    <name evidence="2" type="ORF">E1B25_20895</name>
</gene>
<dbReference type="Proteomes" id="UP000294662">
    <property type="component" value="Unassembled WGS sequence"/>
</dbReference>
<proteinExistence type="predicted"/>
<evidence type="ECO:0000313" key="3">
    <source>
        <dbReference type="Proteomes" id="UP000294662"/>
    </source>
</evidence>
<dbReference type="PANTHER" id="PTHR11895">
    <property type="entry name" value="TRANSAMIDASE"/>
    <property type="match status" value="1"/>
</dbReference>
<dbReference type="OrthoDB" id="9777859at2"/>
<protein>
    <submittedName>
        <fullName evidence="2">Amidase</fullName>
        <ecNumber evidence="2">3.5.1.4</ecNumber>
    </submittedName>
</protein>
<feature type="domain" description="Amidase" evidence="1">
    <location>
        <begin position="80"/>
        <end position="486"/>
    </location>
</feature>
<dbReference type="Gene3D" id="1.10.20.60">
    <property type="entry name" value="Glu-tRNAGln amidotransferase C subunit, N-terminal domain"/>
    <property type="match status" value="1"/>
</dbReference>
<reference evidence="2 3" key="1">
    <citation type="submission" date="2019-03" db="EMBL/GenBank/DDBJ databases">
        <authorList>
            <person name="Zhang S."/>
        </authorList>
    </citation>
    <scope>NUCLEOTIDE SEQUENCE [LARGE SCALE GENOMIC DNA]</scope>
    <source>
        <strain evidence="2 3">S4J41</strain>
    </source>
</reference>
<keyword evidence="3" id="KW-1185">Reference proteome</keyword>
<comment type="caution">
    <text evidence="2">The sequence shown here is derived from an EMBL/GenBank/DDBJ whole genome shotgun (WGS) entry which is preliminary data.</text>
</comment>
<dbReference type="EMBL" id="SMFP01000027">
    <property type="protein sequence ID" value="TDE33728.1"/>
    <property type="molecule type" value="Genomic_DNA"/>
</dbReference>
<dbReference type="AlphaFoldDB" id="A0A4R5EH87"/>
<keyword evidence="2" id="KW-0378">Hydrolase</keyword>
<dbReference type="InterPro" id="IPR000120">
    <property type="entry name" value="Amidase"/>
</dbReference>
<dbReference type="SUPFAM" id="SSF75304">
    <property type="entry name" value="Amidase signature (AS) enzymes"/>
    <property type="match status" value="1"/>
</dbReference>
<name>A0A4R5EH87_9RHOB</name>
<sequence>MVKLPNCHQVAAIADDLGFGLDPDEVRMFTDLVKDPMGAYAALDALPDNLPLPRWPRTPGYVPDAQDNPFGAVQRFVDVAGAETGPLAGREIVIKDCVALAGVPMMNGSAIFEGYTPEVDATVVERLLDAGARIVAKTANEDYCFSGGSHTNARGPVDNPWQSGYTAGGSSSGTAALVGGGVVDLGIGTDQGGSVRVPAACCGAVGMKPTFGLVPCSGNLGMEPSIDHIGPITKTVADNALVLSVIAGPDGLDARQQGAPAQEYATAIDEGIAGLRIGLLTEGFAAEGSDARVNDAVKTTTAALEDLGASVVDISVPLHLVGGAIWLPRAAEGCMATMFHGNGFGFGPKGLYLPSAMQRQAQWRGQAHLMHDTVKLGMLMGEYMLRTYGGRYYGKAQNLSRHLGAAYDAALQEVDVLIMPTLPFLPPRRPRPEDGREAGITSAFGMTSNTSPFNATGHPSLSIPCGTIDGLPVGLMVTGPMLGEGLLYRVAAAIESQVGPLSKPT</sequence>